<feature type="signal peptide" evidence="1">
    <location>
        <begin position="1"/>
        <end position="21"/>
    </location>
</feature>
<evidence type="ECO:0000313" key="3">
    <source>
        <dbReference type="EMBL" id="KUP94353.1"/>
    </source>
</evidence>
<name>A0A132C1C7_9RHOB</name>
<dbReference type="OrthoDB" id="5470953at2"/>
<dbReference type="SUPFAM" id="SSF47473">
    <property type="entry name" value="EF-hand"/>
    <property type="match status" value="1"/>
</dbReference>
<reference evidence="3 4" key="1">
    <citation type="submission" date="2015-12" db="EMBL/GenBank/DDBJ databases">
        <title>Genome sequence of the marine Rhodobacteraceae strain O3.65, Candidatus Tritonibacter horizontis.</title>
        <authorList>
            <person name="Poehlein A."/>
            <person name="Giebel H.A."/>
            <person name="Voget S."/>
            <person name="Brinkhoff T."/>
        </authorList>
    </citation>
    <scope>NUCLEOTIDE SEQUENCE [LARGE SCALE GENOMIC DNA]</scope>
    <source>
        <strain evidence="3 4">O3.65</strain>
    </source>
</reference>
<dbReference type="InterPro" id="IPR002048">
    <property type="entry name" value="EF_hand_dom"/>
</dbReference>
<dbReference type="RefSeq" id="WP_068240584.1">
    <property type="nucleotide sequence ID" value="NZ_LPUY01000018.1"/>
</dbReference>
<dbReference type="PROSITE" id="PS00018">
    <property type="entry name" value="EF_HAND_1"/>
    <property type="match status" value="1"/>
</dbReference>
<evidence type="ECO:0000256" key="1">
    <source>
        <dbReference type="SAM" id="SignalP"/>
    </source>
</evidence>
<organism evidence="3 4">
    <name type="scientific">Tritonibacter horizontis</name>
    <dbReference type="NCBI Taxonomy" id="1768241"/>
    <lineage>
        <taxon>Bacteria</taxon>
        <taxon>Pseudomonadati</taxon>
        <taxon>Pseudomonadota</taxon>
        <taxon>Alphaproteobacteria</taxon>
        <taxon>Rhodobacterales</taxon>
        <taxon>Paracoccaceae</taxon>
        <taxon>Tritonibacter</taxon>
    </lineage>
</organism>
<dbReference type="PROSITE" id="PS50222">
    <property type="entry name" value="EF_HAND_2"/>
    <property type="match status" value="1"/>
</dbReference>
<dbReference type="GO" id="GO:0005509">
    <property type="term" value="F:calcium ion binding"/>
    <property type="evidence" value="ECO:0007669"/>
    <property type="project" value="InterPro"/>
</dbReference>
<gene>
    <name evidence="3" type="ORF">TRIHO_07680</name>
</gene>
<feature type="chain" id="PRO_5007288761" description="EF-hand domain-containing protein" evidence="1">
    <location>
        <begin position="22"/>
        <end position="82"/>
    </location>
</feature>
<proteinExistence type="predicted"/>
<evidence type="ECO:0000313" key="4">
    <source>
        <dbReference type="Proteomes" id="UP000068382"/>
    </source>
</evidence>
<dbReference type="Gene3D" id="1.10.238.10">
    <property type="entry name" value="EF-hand"/>
    <property type="match status" value="1"/>
</dbReference>
<keyword evidence="4" id="KW-1185">Reference proteome</keyword>
<dbReference type="InterPro" id="IPR018247">
    <property type="entry name" value="EF_Hand_1_Ca_BS"/>
</dbReference>
<keyword evidence="1" id="KW-0732">Signal</keyword>
<evidence type="ECO:0000259" key="2">
    <source>
        <dbReference type="PROSITE" id="PS50222"/>
    </source>
</evidence>
<dbReference type="EMBL" id="LPUY01000018">
    <property type="protein sequence ID" value="KUP94353.1"/>
    <property type="molecule type" value="Genomic_DNA"/>
</dbReference>
<dbReference type="Proteomes" id="UP000068382">
    <property type="component" value="Unassembled WGS sequence"/>
</dbReference>
<dbReference type="InterPro" id="IPR011992">
    <property type="entry name" value="EF-hand-dom_pair"/>
</dbReference>
<dbReference type="AlphaFoldDB" id="A0A132C1C7"/>
<protein>
    <recommendedName>
        <fullName evidence="2">EF-hand domain-containing protein</fullName>
    </recommendedName>
</protein>
<accession>A0A132C1C7</accession>
<feature type="domain" description="EF-hand" evidence="2">
    <location>
        <begin position="26"/>
        <end position="51"/>
    </location>
</feature>
<dbReference type="Pfam" id="PF13202">
    <property type="entry name" value="EF-hand_5"/>
    <property type="match status" value="2"/>
</dbReference>
<comment type="caution">
    <text evidence="3">The sequence shown here is derived from an EMBL/GenBank/DDBJ whole genome shotgun (WGS) entry which is preliminary data.</text>
</comment>
<sequence length="82" mass="8317">MKNLTLTAAALAVFAAAPVMASNFAAAVDADGNGSLSLEELQIAFPELTEDTFLQIDADADGEASMEEVTAAQDAGLLVTNG</sequence>